<name>A0A5B9MCY0_9BACT</name>
<dbReference type="PROSITE" id="PS51318">
    <property type="entry name" value="TAT"/>
    <property type="match status" value="1"/>
</dbReference>
<sequence precursor="true">MTTPRHTRRRFLNHSLAACGAASAALSRAGKVAADEADTKEPLRGAVIGCGGIASHHARVNLTPHFKITAICDVDRQPIAIEVLDAVHPVDLVDGLPTLDNQYNTANSFRIRCRFPAGAELIICDHAQQLGFDNGILFECEQGRFFVNRGKLTGKPIKDLVSHPLDKALFDSLRNGRPVMPHMENFYRSCRERVAGISDPASHIRNLNVCHLANIALRLGRNLRWDPASRAVLDDQAASEWLTREQRNGFEVS</sequence>
<evidence type="ECO:0000313" key="3">
    <source>
        <dbReference type="EMBL" id="QEF98918.1"/>
    </source>
</evidence>
<dbReference type="SUPFAM" id="SSF51735">
    <property type="entry name" value="NAD(P)-binding Rossmann-fold domains"/>
    <property type="match status" value="1"/>
</dbReference>
<keyword evidence="2" id="KW-0732">Signal</keyword>
<evidence type="ECO:0000256" key="2">
    <source>
        <dbReference type="SAM" id="SignalP"/>
    </source>
</evidence>
<accession>A0A5B9MCY0</accession>
<dbReference type="PANTHER" id="PTHR43818:SF11">
    <property type="entry name" value="BCDNA.GH03377"/>
    <property type="match status" value="1"/>
</dbReference>
<keyword evidence="4" id="KW-1185">Reference proteome</keyword>
<keyword evidence="1" id="KW-0560">Oxidoreductase</keyword>
<gene>
    <name evidence="3" type="ORF">Mal15_29760</name>
</gene>
<dbReference type="InterPro" id="IPR050463">
    <property type="entry name" value="Gfo/Idh/MocA_oxidrdct_glycsds"/>
</dbReference>
<proteinExistence type="predicted"/>
<evidence type="ECO:0000313" key="4">
    <source>
        <dbReference type="Proteomes" id="UP000321353"/>
    </source>
</evidence>
<dbReference type="Gene3D" id="3.40.50.720">
    <property type="entry name" value="NAD(P)-binding Rossmann-like Domain"/>
    <property type="match status" value="1"/>
</dbReference>
<dbReference type="InterPro" id="IPR006311">
    <property type="entry name" value="TAT_signal"/>
</dbReference>
<reference evidence="3 4" key="1">
    <citation type="submission" date="2019-02" db="EMBL/GenBank/DDBJ databases">
        <title>Planctomycetal bacteria perform biofilm scaping via a novel small molecule.</title>
        <authorList>
            <person name="Jeske O."/>
            <person name="Boedeker C."/>
            <person name="Wiegand S."/>
            <person name="Breitling P."/>
            <person name="Kallscheuer N."/>
            <person name="Jogler M."/>
            <person name="Rohde M."/>
            <person name="Petersen J."/>
            <person name="Medema M.H."/>
            <person name="Surup F."/>
            <person name="Jogler C."/>
        </authorList>
    </citation>
    <scope>NUCLEOTIDE SEQUENCE [LARGE SCALE GENOMIC DNA]</scope>
    <source>
        <strain evidence="3 4">Mal15</strain>
    </source>
</reference>
<dbReference type="KEGG" id="smam:Mal15_29760"/>
<evidence type="ECO:0008006" key="5">
    <source>
        <dbReference type="Google" id="ProtNLM"/>
    </source>
</evidence>
<dbReference type="InterPro" id="IPR036291">
    <property type="entry name" value="NAD(P)-bd_dom_sf"/>
</dbReference>
<feature type="signal peptide" evidence="2">
    <location>
        <begin position="1"/>
        <end position="24"/>
    </location>
</feature>
<dbReference type="EMBL" id="CP036264">
    <property type="protein sequence ID" value="QEF98918.1"/>
    <property type="molecule type" value="Genomic_DNA"/>
</dbReference>
<dbReference type="RefSeq" id="WP_147868393.1">
    <property type="nucleotide sequence ID" value="NZ_CP036264.1"/>
</dbReference>
<dbReference type="AlphaFoldDB" id="A0A5B9MCY0"/>
<organism evidence="3 4">
    <name type="scientific">Stieleria maiorica</name>
    <dbReference type="NCBI Taxonomy" id="2795974"/>
    <lineage>
        <taxon>Bacteria</taxon>
        <taxon>Pseudomonadati</taxon>
        <taxon>Planctomycetota</taxon>
        <taxon>Planctomycetia</taxon>
        <taxon>Pirellulales</taxon>
        <taxon>Pirellulaceae</taxon>
        <taxon>Stieleria</taxon>
    </lineage>
</organism>
<protein>
    <recommendedName>
        <fullName evidence="5">Gfo/Idh/MocA-like oxidoreductase bacterial type C-terminal domain-containing protein</fullName>
    </recommendedName>
</protein>
<dbReference type="PANTHER" id="PTHR43818">
    <property type="entry name" value="BCDNA.GH03377"/>
    <property type="match status" value="1"/>
</dbReference>
<dbReference type="GO" id="GO:0016491">
    <property type="term" value="F:oxidoreductase activity"/>
    <property type="evidence" value="ECO:0007669"/>
    <property type="project" value="UniProtKB-KW"/>
</dbReference>
<evidence type="ECO:0000256" key="1">
    <source>
        <dbReference type="ARBA" id="ARBA00023002"/>
    </source>
</evidence>
<dbReference type="Gene3D" id="3.30.360.10">
    <property type="entry name" value="Dihydrodipicolinate Reductase, domain 2"/>
    <property type="match status" value="1"/>
</dbReference>
<dbReference type="Proteomes" id="UP000321353">
    <property type="component" value="Chromosome"/>
</dbReference>
<feature type="chain" id="PRO_5022913848" description="Gfo/Idh/MocA-like oxidoreductase bacterial type C-terminal domain-containing protein" evidence="2">
    <location>
        <begin position="25"/>
        <end position="253"/>
    </location>
</feature>